<name>A0A6A5KAS3_9PLEO</name>
<evidence type="ECO:0000313" key="2">
    <source>
        <dbReference type="EMBL" id="KAF1833649.1"/>
    </source>
</evidence>
<reference evidence="2" key="1">
    <citation type="submission" date="2020-01" db="EMBL/GenBank/DDBJ databases">
        <authorList>
            <consortium name="DOE Joint Genome Institute"/>
            <person name="Haridas S."/>
            <person name="Albert R."/>
            <person name="Binder M."/>
            <person name="Bloem J."/>
            <person name="Labutti K."/>
            <person name="Salamov A."/>
            <person name="Andreopoulos B."/>
            <person name="Baker S.E."/>
            <person name="Barry K."/>
            <person name="Bills G."/>
            <person name="Bluhm B.H."/>
            <person name="Cannon C."/>
            <person name="Castanera R."/>
            <person name="Culley D.E."/>
            <person name="Daum C."/>
            <person name="Ezra D."/>
            <person name="Gonzalez J.B."/>
            <person name="Henrissat B."/>
            <person name="Kuo A."/>
            <person name="Liang C."/>
            <person name="Lipzen A."/>
            <person name="Lutzoni F."/>
            <person name="Magnuson J."/>
            <person name="Mondo S."/>
            <person name="Nolan M."/>
            <person name="Ohm R."/>
            <person name="Pangilinan J."/>
            <person name="Park H.-J."/>
            <person name="Ramirez L."/>
            <person name="Alfaro M."/>
            <person name="Sun H."/>
            <person name="Tritt A."/>
            <person name="Yoshinaga Y."/>
            <person name="Zwiers L.-H."/>
            <person name="Turgeon B.G."/>
            <person name="Goodwin S.B."/>
            <person name="Spatafora J.W."/>
            <person name="Crous P.W."/>
            <person name="Grigoriev I.V."/>
        </authorList>
    </citation>
    <scope>NUCLEOTIDE SEQUENCE</scope>
    <source>
        <strain evidence="2">P77</strain>
    </source>
</reference>
<evidence type="ECO:0000313" key="3">
    <source>
        <dbReference type="Proteomes" id="UP000800040"/>
    </source>
</evidence>
<organism evidence="2 3">
    <name type="scientific">Decorospora gaudefroyi</name>
    <dbReference type="NCBI Taxonomy" id="184978"/>
    <lineage>
        <taxon>Eukaryota</taxon>
        <taxon>Fungi</taxon>
        <taxon>Dikarya</taxon>
        <taxon>Ascomycota</taxon>
        <taxon>Pezizomycotina</taxon>
        <taxon>Dothideomycetes</taxon>
        <taxon>Pleosporomycetidae</taxon>
        <taxon>Pleosporales</taxon>
        <taxon>Pleosporineae</taxon>
        <taxon>Pleosporaceae</taxon>
        <taxon>Decorospora</taxon>
    </lineage>
</organism>
<accession>A0A6A5KAS3</accession>
<proteinExistence type="predicted"/>
<feature type="region of interest" description="Disordered" evidence="1">
    <location>
        <begin position="40"/>
        <end position="61"/>
    </location>
</feature>
<protein>
    <submittedName>
        <fullName evidence="2">Uncharacterized protein</fullName>
    </submittedName>
</protein>
<keyword evidence="3" id="KW-1185">Reference proteome</keyword>
<feature type="non-terminal residue" evidence="2">
    <location>
        <position position="1"/>
    </location>
</feature>
<dbReference type="AlphaFoldDB" id="A0A6A5KAS3"/>
<dbReference type="Proteomes" id="UP000800040">
    <property type="component" value="Unassembled WGS sequence"/>
</dbReference>
<sequence>MLDEWPRPPRVSLAPSSLRTLHIATSTPSFAARTTTTTSLVTDLTPRPHQDPPEPTRGTSCSIPTFTRQQLLAAAVNRRCCASMALRSLLNWIFVFRLRPYRTSGCTCREFCTRWHWLACWVRRISPSTCRCTPPRHRSPPQCNPRNTIVTIGEGSSPPAELTSSPTITGFVPTRSRPLHGLPILLSPNQIPSPVGRTTISGPPSGSPCEHFRIRVAGWQAHKGREILLVDYGSLFLLPQINTKQLHTIVILHNIGKVPLQAFVTKEMDIAMLIGVDQPQRLR</sequence>
<dbReference type="EMBL" id="ML975315">
    <property type="protein sequence ID" value="KAF1833649.1"/>
    <property type="molecule type" value="Genomic_DNA"/>
</dbReference>
<gene>
    <name evidence="2" type="ORF">BDW02DRAFT_569857</name>
</gene>
<evidence type="ECO:0000256" key="1">
    <source>
        <dbReference type="SAM" id="MobiDB-lite"/>
    </source>
</evidence>